<gene>
    <name evidence="1" type="ORF">FJU31_17650</name>
</gene>
<protein>
    <submittedName>
        <fullName evidence="1">Uncharacterized protein</fullName>
    </submittedName>
</protein>
<evidence type="ECO:0000313" key="1">
    <source>
        <dbReference type="EMBL" id="KAA8993869.1"/>
    </source>
</evidence>
<proteinExistence type="predicted"/>
<reference evidence="1 2" key="1">
    <citation type="journal article" date="2020" name="Antonie Van Leeuwenhoek">
        <title>Stenotrophomonas cyclobalanopsidis sp. nov., isolated from the leaf spot disease of Cyclobalanopsis patelliformis.</title>
        <authorList>
            <person name="Bian D.R."/>
            <person name="Xue H."/>
            <person name="Piao C.G."/>
            <person name="Li Y."/>
        </authorList>
    </citation>
    <scope>NUCLEOTIDE SEQUENCE [LARGE SCALE GENOMIC DNA]</scope>
    <source>
        <strain evidence="1 2">TPQG1-4</strain>
    </source>
</reference>
<dbReference type="Proteomes" id="UP000326367">
    <property type="component" value="Unassembled WGS sequence"/>
</dbReference>
<sequence>MIEFQPSGWSTGSHLNVGACWLWEEKDFLSFDAGYRIAPFQPFTDTAEFTVAAQALAEQAAAEVLALRDRFPTPGQVGALMSRPPQPGIREHMHAGITAGLAGAYDKARRHLALAAEESHTAPWVDVLKRNCAELTSRLQPGGDFEAEIAAIVTRTRCAVGLPEWRSSPLIPPG</sequence>
<comment type="caution">
    <text evidence="1">The sequence shown here is derived from an EMBL/GenBank/DDBJ whole genome shotgun (WGS) entry which is preliminary data.</text>
</comment>
<dbReference type="EMBL" id="VYKI01000035">
    <property type="protein sequence ID" value="KAA8993869.1"/>
    <property type="molecule type" value="Genomic_DNA"/>
</dbReference>
<keyword evidence="2" id="KW-1185">Reference proteome</keyword>
<name>A0ABQ6SWY1_9GAMM</name>
<accession>A0ABQ6SWY1</accession>
<organism evidence="1 2">
    <name type="scientific">Stenotrophomonas cyclobalanopsidis</name>
    <dbReference type="NCBI Taxonomy" id="2771362"/>
    <lineage>
        <taxon>Bacteria</taxon>
        <taxon>Pseudomonadati</taxon>
        <taxon>Pseudomonadota</taxon>
        <taxon>Gammaproteobacteria</taxon>
        <taxon>Lysobacterales</taxon>
        <taxon>Lysobacteraceae</taxon>
        <taxon>Stenotrophomonas</taxon>
    </lineage>
</organism>
<evidence type="ECO:0000313" key="2">
    <source>
        <dbReference type="Proteomes" id="UP000326367"/>
    </source>
</evidence>